<proteinExistence type="predicted"/>
<reference evidence="2 3" key="1">
    <citation type="submission" date="2024-09" db="EMBL/GenBank/DDBJ databases">
        <title>The Natural Products Discovery Center: Release of the First 8490 Sequenced Strains for Exploring Actinobacteria Biosynthetic Diversity.</title>
        <authorList>
            <person name="Kalkreuter E."/>
            <person name="Kautsar S.A."/>
            <person name="Yang D."/>
            <person name="Bader C.D."/>
            <person name="Teijaro C.N."/>
            <person name="Fluegel L."/>
            <person name="Davis C.M."/>
            <person name="Simpson J.R."/>
            <person name="Lauterbach L."/>
            <person name="Steele A.D."/>
            <person name="Gui C."/>
            <person name="Meng S."/>
            <person name="Li G."/>
            <person name="Viehrig K."/>
            <person name="Ye F."/>
            <person name="Su P."/>
            <person name="Kiefer A.F."/>
            <person name="Nichols A."/>
            <person name="Cepeda A.J."/>
            <person name="Yan W."/>
            <person name="Fan B."/>
            <person name="Jiang Y."/>
            <person name="Adhikari A."/>
            <person name="Zheng C.-J."/>
            <person name="Schuster L."/>
            <person name="Cowan T.M."/>
            <person name="Smanski M.J."/>
            <person name="Chevrette M.G."/>
            <person name="De Carvalho L.P.S."/>
            <person name="Shen B."/>
        </authorList>
    </citation>
    <scope>NUCLEOTIDE SEQUENCE [LARGE SCALE GENOMIC DNA]</scope>
    <source>
        <strain evidence="2 3">NPDC057399</strain>
    </source>
</reference>
<name>A0ABW6JDG7_STRCE</name>
<evidence type="ECO:0008006" key="4">
    <source>
        <dbReference type="Google" id="ProtNLM"/>
    </source>
</evidence>
<protein>
    <recommendedName>
        <fullName evidence="4">Portal protein</fullName>
    </recommendedName>
</protein>
<gene>
    <name evidence="2" type="ORF">ACFU0X_10140</name>
</gene>
<dbReference type="EMBL" id="JBHVBU010000021">
    <property type="protein sequence ID" value="MFE7963397.1"/>
    <property type="molecule type" value="Genomic_DNA"/>
</dbReference>
<dbReference type="RefSeq" id="WP_381726200.1">
    <property type="nucleotide sequence ID" value="NZ_JBHVBU010000021.1"/>
</dbReference>
<evidence type="ECO:0000313" key="2">
    <source>
        <dbReference type="EMBL" id="MFE7963397.1"/>
    </source>
</evidence>
<feature type="compositionally biased region" description="Polar residues" evidence="1">
    <location>
        <begin position="525"/>
        <end position="534"/>
    </location>
</feature>
<dbReference type="Proteomes" id="UP001600650">
    <property type="component" value="Unassembled WGS sequence"/>
</dbReference>
<keyword evidence="3" id="KW-1185">Reference proteome</keyword>
<accession>A0ABW6JDG7</accession>
<evidence type="ECO:0000313" key="3">
    <source>
        <dbReference type="Proteomes" id="UP001600650"/>
    </source>
</evidence>
<comment type="caution">
    <text evidence="2">The sequence shown here is derived from an EMBL/GenBank/DDBJ whole genome shotgun (WGS) entry which is preliminary data.</text>
</comment>
<feature type="region of interest" description="Disordered" evidence="1">
    <location>
        <begin position="512"/>
        <end position="555"/>
    </location>
</feature>
<organism evidence="2 3">
    <name type="scientific">Streptomyces cellulosae</name>
    <dbReference type="NCBI Taxonomy" id="1968"/>
    <lineage>
        <taxon>Bacteria</taxon>
        <taxon>Bacillati</taxon>
        <taxon>Actinomycetota</taxon>
        <taxon>Actinomycetes</taxon>
        <taxon>Kitasatosporales</taxon>
        <taxon>Streptomycetaceae</taxon>
        <taxon>Streptomyces</taxon>
    </lineage>
</organism>
<sequence>MPRWSERDHTTATTTLKDGSTATYSRFARPKHVMVDRGDGTREERFAGMAMVASAALVSKEHVRSVVSHSSGEWQSEVWDLYNTVPELRYGVTWAANACSRARLYVGRIDPDGSTNPAPIGIVTGPNANNEDNQASPSELAKTRVLLAPLNELTGGRVRAAGMLKRLATHLNVPGESYLIGFDDPETGKRRWLVCSRDEVKAQGSTLRIVSPDVPGKDIPLPIDKCTIVRMWRPHPRLHHDADSPVQALRGALKELLDFSAHIAATAESRLAGAGVLFVPQELAVPKPNESEDGPNPLHSDPFTASLIEAMAAPLRNRDSASAIVPLVVRGPAAAGKELRHISFSTEFDKNLQEMRKGAIQRVATGLDLPPEVLLGTADTNHWGAWAIDEAGLKLHIEPLLGLICDSLTAHFYQPALRAMGVEDWSSYAIWYETADLALRPNRVPEASEAHARGAISDAAYRRVLGFGDEDAPTDQEKTRALARQVALTNANLAPYLLPELGVDLPEEAKKAGLPQGVPAPLSAPKNTNRTPQVPGSPVPGAGPQSGRNEIPARAGNFPQTAQTALAASPSGDDAARAWRTTCLDMAVRRALARAGQFLIRATPRSERVKLQRMQRDEIHLHLAVKPAQLDTMLAGAYSEFHEATPNEPCLHAAIDAYVRALLTAGQRHQVHYLDRALTQFGCE</sequence>
<evidence type="ECO:0000256" key="1">
    <source>
        <dbReference type="SAM" id="MobiDB-lite"/>
    </source>
</evidence>